<comment type="cofactor">
    <cofactor evidence="7">
        <name>Zn(2+)</name>
        <dbReference type="ChEBI" id="CHEBI:29105"/>
    </cofactor>
    <text evidence="7">Binds 1 zinc ion per subunit.</text>
</comment>
<evidence type="ECO:0000256" key="6">
    <source>
        <dbReference type="ARBA" id="ARBA00023163"/>
    </source>
</evidence>
<sequence>MENSNMTNSRVSNILNKAQEKCQLNGARLTPKRQAILQVLLMSPTPLSAYQVAEHYKQETDESMPPMSAYRILDFLASEELVHKLNSENKYIACSHIACDHQHEIPQFLICRNCRTVKEIGVPDSIIKNLGKHVDQAGFRLMNSQLELDCICAKCDNASKTNS</sequence>
<feature type="binding site" evidence="7">
    <location>
        <position position="155"/>
    </location>
    <ligand>
        <name>Zn(2+)</name>
        <dbReference type="ChEBI" id="CHEBI:29105"/>
    </ligand>
</feature>
<evidence type="ECO:0000313" key="8">
    <source>
        <dbReference type="EMBL" id="EAT12777.1"/>
    </source>
</evidence>
<dbReference type="Gene3D" id="1.10.10.10">
    <property type="entry name" value="Winged helix-like DNA-binding domain superfamily/Winged helix DNA-binding domain"/>
    <property type="match status" value="1"/>
</dbReference>
<dbReference type="InterPro" id="IPR043135">
    <property type="entry name" value="Fur_C"/>
</dbReference>
<accession>Q1N3U7</accession>
<dbReference type="AlphaFoldDB" id="Q1N3U7"/>
<dbReference type="HOGENOM" id="CLU_096072_2_1_6"/>
<feature type="binding site" evidence="7">
    <location>
        <position position="111"/>
    </location>
    <ligand>
        <name>Zn(2+)</name>
        <dbReference type="ChEBI" id="CHEBI:29105"/>
    </ligand>
</feature>
<feature type="binding site" evidence="7">
    <location>
        <position position="114"/>
    </location>
    <ligand>
        <name>Zn(2+)</name>
        <dbReference type="ChEBI" id="CHEBI:29105"/>
    </ligand>
</feature>
<keyword evidence="7" id="KW-0479">Metal-binding</keyword>
<evidence type="ECO:0000256" key="7">
    <source>
        <dbReference type="PIRSR" id="PIRSR602481-1"/>
    </source>
</evidence>
<evidence type="ECO:0000256" key="2">
    <source>
        <dbReference type="ARBA" id="ARBA00022491"/>
    </source>
</evidence>
<protein>
    <submittedName>
        <fullName evidence="8">Fe2+/Zn2+ uptake regulation protein</fullName>
    </submittedName>
</protein>
<dbReference type="PANTHER" id="PTHR33202">
    <property type="entry name" value="ZINC UPTAKE REGULATION PROTEIN"/>
    <property type="match status" value="1"/>
</dbReference>
<evidence type="ECO:0000256" key="4">
    <source>
        <dbReference type="ARBA" id="ARBA00023015"/>
    </source>
</evidence>
<evidence type="ECO:0000256" key="1">
    <source>
        <dbReference type="ARBA" id="ARBA00007957"/>
    </source>
</evidence>
<dbReference type="EMBL" id="AAQH01000004">
    <property type="protein sequence ID" value="EAT12777.1"/>
    <property type="molecule type" value="Genomic_DNA"/>
</dbReference>
<dbReference type="GO" id="GO:1900376">
    <property type="term" value="P:regulation of secondary metabolite biosynthetic process"/>
    <property type="evidence" value="ECO:0007669"/>
    <property type="project" value="TreeGrafter"/>
</dbReference>
<keyword evidence="9" id="KW-1185">Reference proteome</keyword>
<organism evidence="8 9">
    <name type="scientific">Bermanella marisrubri</name>
    <dbReference type="NCBI Taxonomy" id="207949"/>
    <lineage>
        <taxon>Bacteria</taxon>
        <taxon>Pseudomonadati</taxon>
        <taxon>Pseudomonadota</taxon>
        <taxon>Gammaproteobacteria</taxon>
        <taxon>Oceanospirillales</taxon>
        <taxon>Oceanospirillaceae</taxon>
        <taxon>Bermanella</taxon>
    </lineage>
</organism>
<dbReference type="GO" id="GO:0003700">
    <property type="term" value="F:DNA-binding transcription factor activity"/>
    <property type="evidence" value="ECO:0007669"/>
    <property type="project" value="InterPro"/>
</dbReference>
<dbReference type="Gene3D" id="3.30.1490.190">
    <property type="match status" value="1"/>
</dbReference>
<keyword evidence="2" id="KW-0678">Repressor</keyword>
<keyword evidence="6" id="KW-0804">Transcription</keyword>
<dbReference type="Proteomes" id="UP000004263">
    <property type="component" value="Unassembled WGS sequence"/>
</dbReference>
<name>Q1N3U7_9GAMM</name>
<feature type="binding site" evidence="7">
    <location>
        <position position="152"/>
    </location>
    <ligand>
        <name>Zn(2+)</name>
        <dbReference type="ChEBI" id="CHEBI:29105"/>
    </ligand>
</feature>
<dbReference type="GO" id="GO:0045892">
    <property type="term" value="P:negative regulation of DNA-templated transcription"/>
    <property type="evidence" value="ECO:0007669"/>
    <property type="project" value="TreeGrafter"/>
</dbReference>
<dbReference type="Pfam" id="PF01475">
    <property type="entry name" value="FUR"/>
    <property type="match status" value="1"/>
</dbReference>
<proteinExistence type="inferred from homology"/>
<evidence type="ECO:0000256" key="5">
    <source>
        <dbReference type="ARBA" id="ARBA00023125"/>
    </source>
</evidence>
<comment type="caution">
    <text evidence="8">The sequence shown here is derived from an EMBL/GenBank/DDBJ whole genome shotgun (WGS) entry which is preliminary data.</text>
</comment>
<dbReference type="SUPFAM" id="SSF46785">
    <property type="entry name" value="Winged helix' DNA-binding domain"/>
    <property type="match status" value="1"/>
</dbReference>
<comment type="similarity">
    <text evidence="1">Belongs to the Fur family.</text>
</comment>
<keyword evidence="5" id="KW-0238">DNA-binding</keyword>
<evidence type="ECO:0000313" key="9">
    <source>
        <dbReference type="Proteomes" id="UP000004263"/>
    </source>
</evidence>
<dbReference type="GO" id="GO:0000976">
    <property type="term" value="F:transcription cis-regulatory region binding"/>
    <property type="evidence" value="ECO:0007669"/>
    <property type="project" value="TreeGrafter"/>
</dbReference>
<evidence type="ECO:0000256" key="3">
    <source>
        <dbReference type="ARBA" id="ARBA00022833"/>
    </source>
</evidence>
<dbReference type="InterPro" id="IPR036390">
    <property type="entry name" value="WH_DNA-bd_sf"/>
</dbReference>
<dbReference type="InterPro" id="IPR002481">
    <property type="entry name" value="FUR"/>
</dbReference>
<keyword evidence="4" id="KW-0805">Transcription regulation</keyword>
<keyword evidence="3 7" id="KW-0862">Zinc</keyword>
<dbReference type="InterPro" id="IPR036388">
    <property type="entry name" value="WH-like_DNA-bd_sf"/>
</dbReference>
<dbReference type="GO" id="GO:0005829">
    <property type="term" value="C:cytosol"/>
    <property type="evidence" value="ECO:0007669"/>
    <property type="project" value="TreeGrafter"/>
</dbReference>
<dbReference type="PANTHER" id="PTHR33202:SF6">
    <property type="entry name" value="ZINC UPTAKE REGULATION PROTEIN"/>
    <property type="match status" value="1"/>
</dbReference>
<dbReference type="GO" id="GO:0008270">
    <property type="term" value="F:zinc ion binding"/>
    <property type="evidence" value="ECO:0007669"/>
    <property type="project" value="TreeGrafter"/>
</dbReference>
<dbReference type="RefSeq" id="WP_007018667.1">
    <property type="nucleotide sequence ID" value="NZ_CH724118.1"/>
</dbReference>
<reference evidence="8 9" key="1">
    <citation type="submission" date="2006-03" db="EMBL/GenBank/DDBJ databases">
        <authorList>
            <person name="Pinhassi J."/>
            <person name="Pedros-Alio C."/>
            <person name="Ferriera S."/>
            <person name="Johnson J."/>
            <person name="Kravitz S."/>
            <person name="Halpern A."/>
            <person name="Remington K."/>
            <person name="Beeson K."/>
            <person name="Tran B."/>
            <person name="Rogers Y.-H."/>
            <person name="Friedman R."/>
            <person name="Venter J.C."/>
        </authorList>
    </citation>
    <scope>NUCLEOTIDE SEQUENCE [LARGE SCALE GENOMIC DNA]</scope>
    <source>
        <strain evidence="8 9">RED65</strain>
    </source>
</reference>
<dbReference type="STRING" id="207949.RED65_11929"/>
<gene>
    <name evidence="8" type="ORF">RED65_11929</name>
</gene>